<gene>
    <name evidence="5" type="ORF">Airi01_044370</name>
</gene>
<dbReference type="CDD" id="cd00090">
    <property type="entry name" value="HTH_ARSR"/>
    <property type="match status" value="1"/>
</dbReference>
<keyword evidence="2" id="KW-0238">DNA-binding</keyword>
<feature type="domain" description="HTH arsR-type" evidence="4">
    <location>
        <begin position="219"/>
        <end position="329"/>
    </location>
</feature>
<organism evidence="5 6">
    <name type="scientific">Actinoallomurus iriomotensis</name>
    <dbReference type="NCBI Taxonomy" id="478107"/>
    <lineage>
        <taxon>Bacteria</taxon>
        <taxon>Bacillati</taxon>
        <taxon>Actinomycetota</taxon>
        <taxon>Actinomycetes</taxon>
        <taxon>Streptosporangiales</taxon>
        <taxon>Thermomonosporaceae</taxon>
        <taxon>Actinoallomurus</taxon>
    </lineage>
</organism>
<dbReference type="InterPro" id="IPR036390">
    <property type="entry name" value="WH_DNA-bd_sf"/>
</dbReference>
<dbReference type="GO" id="GO:0003677">
    <property type="term" value="F:DNA binding"/>
    <property type="evidence" value="ECO:0007669"/>
    <property type="project" value="UniProtKB-KW"/>
</dbReference>
<dbReference type="PROSITE" id="PS50987">
    <property type="entry name" value="HTH_ARSR_2"/>
    <property type="match status" value="1"/>
</dbReference>
<dbReference type="GO" id="GO:0003700">
    <property type="term" value="F:DNA-binding transcription factor activity"/>
    <property type="evidence" value="ECO:0007669"/>
    <property type="project" value="InterPro"/>
</dbReference>
<name>A0A9W6RJS5_9ACTN</name>
<dbReference type="InterPro" id="IPR051011">
    <property type="entry name" value="Metal_resp_trans_reg"/>
</dbReference>
<dbReference type="Proteomes" id="UP001165135">
    <property type="component" value="Unassembled WGS sequence"/>
</dbReference>
<keyword evidence="1" id="KW-0805">Transcription regulation</keyword>
<dbReference type="EMBL" id="BSTJ01000005">
    <property type="protein sequence ID" value="GLY76170.1"/>
    <property type="molecule type" value="Genomic_DNA"/>
</dbReference>
<dbReference type="SUPFAM" id="SSF46785">
    <property type="entry name" value="Winged helix' DNA-binding domain"/>
    <property type="match status" value="1"/>
</dbReference>
<evidence type="ECO:0000256" key="3">
    <source>
        <dbReference type="ARBA" id="ARBA00023163"/>
    </source>
</evidence>
<dbReference type="InterPro" id="IPR036388">
    <property type="entry name" value="WH-like_DNA-bd_sf"/>
</dbReference>
<reference evidence="5" key="1">
    <citation type="submission" date="2023-03" db="EMBL/GenBank/DDBJ databases">
        <title>Actinoallomurus iriomotensis NBRC 103681.</title>
        <authorList>
            <person name="Ichikawa N."/>
            <person name="Sato H."/>
            <person name="Tonouchi N."/>
        </authorList>
    </citation>
    <scope>NUCLEOTIDE SEQUENCE</scope>
    <source>
        <strain evidence="5">NBRC 103681</strain>
    </source>
</reference>
<keyword evidence="3" id="KW-0804">Transcription</keyword>
<proteinExistence type="predicted"/>
<comment type="caution">
    <text evidence="5">The sequence shown here is derived from an EMBL/GenBank/DDBJ whole genome shotgun (WGS) entry which is preliminary data.</text>
</comment>
<evidence type="ECO:0000259" key="4">
    <source>
        <dbReference type="PROSITE" id="PS50987"/>
    </source>
</evidence>
<dbReference type="Gene3D" id="1.10.10.10">
    <property type="entry name" value="Winged helix-like DNA-binding domain superfamily/Winged helix DNA-binding domain"/>
    <property type="match status" value="1"/>
</dbReference>
<evidence type="ECO:0000313" key="5">
    <source>
        <dbReference type="EMBL" id="GLY76170.1"/>
    </source>
</evidence>
<dbReference type="RefSeq" id="WP_285624228.1">
    <property type="nucleotide sequence ID" value="NZ_BSTJ01000005.1"/>
</dbReference>
<evidence type="ECO:0000256" key="1">
    <source>
        <dbReference type="ARBA" id="ARBA00023015"/>
    </source>
</evidence>
<sequence>MAVFLVDADVLARARFGTSQLAETIGALRILHRPQPLPWHRAWRDRHVKAFSDYLDSDPTAAAVVAHAFSPSWMADFLTVPPERPGLTLDDELATMESLSDERIRADLERVRAPLAPELDSIGLAGRTANLLRWIWEHTIAEDWPRRQRILRADVVSRISQLGKDGWSGVLDGMWPGMRWLGGGELQVNERPHPPHDIRGRDLIFIAAHCRTGWVSWRLPDRFGIIYPVTGIFASTAVTTPDSLARLLGSSRATLLLHTAEPISTSGLAAATDMPLGTVGSHLRILLDAGLLQRRRSGREVLYWWTDSAHALVSGRHPAGQGRVPDLLR</sequence>
<dbReference type="PANTHER" id="PTHR43132:SF6">
    <property type="entry name" value="HTH-TYPE TRANSCRIPTIONAL REPRESSOR CZRA"/>
    <property type="match status" value="1"/>
</dbReference>
<protein>
    <submittedName>
        <fullName evidence="5">Transcriptional regulator</fullName>
    </submittedName>
</protein>
<dbReference type="InterPro" id="IPR001845">
    <property type="entry name" value="HTH_ArsR_DNA-bd_dom"/>
</dbReference>
<evidence type="ECO:0000256" key="2">
    <source>
        <dbReference type="ARBA" id="ARBA00023125"/>
    </source>
</evidence>
<dbReference type="PANTHER" id="PTHR43132">
    <property type="entry name" value="ARSENICAL RESISTANCE OPERON REPRESSOR ARSR-RELATED"/>
    <property type="match status" value="1"/>
</dbReference>
<dbReference type="InterPro" id="IPR011991">
    <property type="entry name" value="ArsR-like_HTH"/>
</dbReference>
<accession>A0A9W6RJS5</accession>
<evidence type="ECO:0000313" key="6">
    <source>
        <dbReference type="Proteomes" id="UP001165135"/>
    </source>
</evidence>
<dbReference type="AlphaFoldDB" id="A0A9W6RJS5"/>
<dbReference type="Pfam" id="PF12840">
    <property type="entry name" value="HTH_20"/>
    <property type="match status" value="1"/>
</dbReference>